<dbReference type="AlphaFoldDB" id="A6NPW4"/>
<keyword evidence="2" id="KW-1185">Reference proteome</keyword>
<reference evidence="1 2" key="1">
    <citation type="submission" date="2007-04" db="EMBL/GenBank/DDBJ databases">
        <authorList>
            <person name="Fulton L."/>
            <person name="Clifton S."/>
            <person name="Fulton B."/>
            <person name="Xu J."/>
            <person name="Minx P."/>
            <person name="Pepin K.H."/>
            <person name="Johnson M."/>
            <person name="Thiruvilangam P."/>
            <person name="Bhonagiri V."/>
            <person name="Nash W.E."/>
            <person name="Mardis E.R."/>
            <person name="Wilson R.K."/>
        </authorList>
    </citation>
    <scope>NUCLEOTIDE SEQUENCE [LARGE SCALE GENOMIC DNA]</scope>
    <source>
        <strain evidence="1 2">ATCC 29799</strain>
    </source>
</reference>
<sequence>MVWQGIRGSVTFPICLKARPVLFATKVPKKLMMRATTKGSDALGEH</sequence>
<dbReference type="STRING" id="411467.BACCAP_00231"/>
<proteinExistence type="predicted"/>
<name>A6NPW4_9FIRM</name>
<reference evidence="1 2" key="2">
    <citation type="submission" date="2007-06" db="EMBL/GenBank/DDBJ databases">
        <title>Draft genome sequence of Pseudoflavonifractor capillosus ATCC 29799.</title>
        <authorList>
            <person name="Sudarsanam P."/>
            <person name="Ley R."/>
            <person name="Guruge J."/>
            <person name="Turnbaugh P.J."/>
            <person name="Mahowald M."/>
            <person name="Liep D."/>
            <person name="Gordon J."/>
        </authorList>
    </citation>
    <scope>NUCLEOTIDE SEQUENCE [LARGE SCALE GENOMIC DNA]</scope>
    <source>
        <strain evidence="1 2">ATCC 29799</strain>
    </source>
</reference>
<evidence type="ECO:0000313" key="2">
    <source>
        <dbReference type="Proteomes" id="UP000003639"/>
    </source>
</evidence>
<gene>
    <name evidence="1" type="ORF">BACCAP_00231</name>
</gene>
<dbReference type="EMBL" id="AAXG02000002">
    <property type="protein sequence ID" value="EDN01889.1"/>
    <property type="molecule type" value="Genomic_DNA"/>
</dbReference>
<accession>A6NPW4</accession>
<evidence type="ECO:0000313" key="1">
    <source>
        <dbReference type="EMBL" id="EDN01889.1"/>
    </source>
</evidence>
<protein>
    <submittedName>
        <fullName evidence="1">Uncharacterized protein</fullName>
    </submittedName>
</protein>
<organism evidence="1 2">
    <name type="scientific">Pseudoflavonifractor capillosus ATCC 29799</name>
    <dbReference type="NCBI Taxonomy" id="411467"/>
    <lineage>
        <taxon>Bacteria</taxon>
        <taxon>Bacillati</taxon>
        <taxon>Bacillota</taxon>
        <taxon>Clostridia</taxon>
        <taxon>Eubacteriales</taxon>
        <taxon>Oscillospiraceae</taxon>
        <taxon>Pseudoflavonifractor</taxon>
    </lineage>
</organism>
<comment type="caution">
    <text evidence="1">The sequence shown here is derived from an EMBL/GenBank/DDBJ whole genome shotgun (WGS) entry which is preliminary data.</text>
</comment>
<dbReference type="Proteomes" id="UP000003639">
    <property type="component" value="Unassembled WGS sequence"/>
</dbReference>